<dbReference type="PANTHER" id="PTHR30535">
    <property type="entry name" value="VITAMIN B12-BINDING PROTEIN"/>
    <property type="match status" value="1"/>
</dbReference>
<feature type="domain" description="Fe/B12 periplasmic-binding" evidence="3">
    <location>
        <begin position="58"/>
        <end position="338"/>
    </location>
</feature>
<name>A0A9X4L2S0_9STAP</name>
<reference evidence="5" key="3">
    <citation type="submission" date="2023-03" db="EMBL/GenBank/DDBJ databases">
        <authorList>
            <person name="Vazquez L."/>
            <person name="Rodriguez J."/>
            <person name="Mayo B."/>
            <person name="Florez A.B."/>
        </authorList>
    </citation>
    <scope>NUCLEOTIDE SEQUENCE</scope>
    <source>
        <strain evidence="5">5A3I</strain>
    </source>
</reference>
<dbReference type="Proteomes" id="UP001152422">
    <property type="component" value="Unassembled WGS sequence"/>
</dbReference>
<evidence type="ECO:0000256" key="2">
    <source>
        <dbReference type="SAM" id="SignalP"/>
    </source>
</evidence>
<dbReference type="PROSITE" id="PS51257">
    <property type="entry name" value="PROKAR_LIPOPROTEIN"/>
    <property type="match status" value="1"/>
</dbReference>
<keyword evidence="2" id="KW-0732">Signal</keyword>
<evidence type="ECO:0000313" key="6">
    <source>
        <dbReference type="Proteomes" id="UP001152422"/>
    </source>
</evidence>
<dbReference type="InterPro" id="IPR002491">
    <property type="entry name" value="ABC_transptr_periplasmic_BD"/>
</dbReference>
<protein>
    <submittedName>
        <fullName evidence="4">ABC transporter substrate-binding protein</fullName>
    </submittedName>
</protein>
<evidence type="ECO:0000259" key="3">
    <source>
        <dbReference type="PROSITE" id="PS50983"/>
    </source>
</evidence>
<evidence type="ECO:0000256" key="1">
    <source>
        <dbReference type="ARBA" id="ARBA00008814"/>
    </source>
</evidence>
<keyword evidence="6" id="KW-1185">Reference proteome</keyword>
<proteinExistence type="inferred from homology"/>
<dbReference type="SUPFAM" id="SSF53807">
    <property type="entry name" value="Helical backbone' metal receptor"/>
    <property type="match status" value="1"/>
</dbReference>
<comment type="similarity">
    <text evidence="1">Belongs to the bacterial solute-binding protein 8 family.</text>
</comment>
<comment type="caution">
    <text evidence="4">The sequence shown here is derived from an EMBL/GenBank/DDBJ whole genome shotgun (WGS) entry which is preliminary data.</text>
</comment>
<dbReference type="Pfam" id="PF01497">
    <property type="entry name" value="Peripla_BP_2"/>
    <property type="match status" value="1"/>
</dbReference>
<dbReference type="EMBL" id="JARGCK010000001">
    <property type="protein sequence ID" value="MDK9864620.1"/>
    <property type="molecule type" value="Genomic_DNA"/>
</dbReference>
<evidence type="ECO:0000313" key="4">
    <source>
        <dbReference type="EMBL" id="MDG0845387.1"/>
    </source>
</evidence>
<feature type="chain" id="PRO_5044704047" evidence="2">
    <location>
        <begin position="28"/>
        <end position="377"/>
    </location>
</feature>
<dbReference type="EMBL" id="JAMBQA010000002">
    <property type="protein sequence ID" value="MDG0845387.1"/>
    <property type="molecule type" value="Genomic_DNA"/>
</dbReference>
<reference evidence="4" key="1">
    <citation type="submission" date="2022-05" db="EMBL/GenBank/DDBJ databases">
        <title>Comparative genomics of Staphylococcus equorum isolates.</title>
        <authorList>
            <person name="Luelf R.H."/>
        </authorList>
    </citation>
    <scope>NUCLEOTIDE SEQUENCE</scope>
    <source>
        <strain evidence="4">TMW 2.2497</strain>
    </source>
</reference>
<dbReference type="PROSITE" id="PS50983">
    <property type="entry name" value="FE_B12_PBP"/>
    <property type="match status" value="1"/>
</dbReference>
<reference evidence="5" key="2">
    <citation type="journal article" date="2023" name="Int. J. Mol. Sci.">
        <title>Antibiotic Resistance/Susceptibility Profiles of Staphylococcus equorum Strains from Cheese, and Genome Analysis for Antibiotic Resistance Genes.</title>
        <authorList>
            <person name="Vazquez L."/>
            <person name="Srednik M.E."/>
            <person name="Rodriguez J."/>
            <person name="Florez A.B."/>
            <person name="Mayo B."/>
        </authorList>
    </citation>
    <scope>NUCLEOTIDE SEQUENCE</scope>
    <source>
        <strain evidence="5">5A3I</strain>
    </source>
</reference>
<gene>
    <name evidence="4" type="ORF">M4L89_04035</name>
    <name evidence="5" type="ORF">P1A27_01390</name>
</gene>
<dbReference type="AlphaFoldDB" id="A0A9X4L2S0"/>
<dbReference type="GO" id="GO:0071281">
    <property type="term" value="P:cellular response to iron ion"/>
    <property type="evidence" value="ECO:0007669"/>
    <property type="project" value="TreeGrafter"/>
</dbReference>
<evidence type="ECO:0000313" key="5">
    <source>
        <dbReference type="EMBL" id="MDK9864620.1"/>
    </source>
</evidence>
<organism evidence="4 6">
    <name type="scientific">Staphylococcus equorum</name>
    <dbReference type="NCBI Taxonomy" id="246432"/>
    <lineage>
        <taxon>Bacteria</taxon>
        <taxon>Bacillati</taxon>
        <taxon>Bacillota</taxon>
        <taxon>Bacilli</taxon>
        <taxon>Bacillales</taxon>
        <taxon>Staphylococcaceae</taxon>
        <taxon>Staphylococcus</taxon>
    </lineage>
</organism>
<dbReference type="Gene3D" id="1.20.58.2180">
    <property type="match status" value="1"/>
</dbReference>
<feature type="signal peptide" evidence="2">
    <location>
        <begin position="1"/>
        <end position="27"/>
    </location>
</feature>
<dbReference type="Gene3D" id="3.40.50.1980">
    <property type="entry name" value="Nitrogenase molybdenum iron protein domain"/>
    <property type="match status" value="2"/>
</dbReference>
<dbReference type="RefSeq" id="WP_069818415.1">
    <property type="nucleotide sequence ID" value="NZ_JABUYQ010000003.1"/>
</dbReference>
<accession>A0A9X4L2S0</accession>
<dbReference type="PANTHER" id="PTHR30535:SF34">
    <property type="entry name" value="MOLYBDATE-BINDING PROTEIN MOLA"/>
    <property type="match status" value="1"/>
</dbReference>
<dbReference type="Proteomes" id="UP001174037">
    <property type="component" value="Unassembled WGS sequence"/>
</dbReference>
<dbReference type="InterPro" id="IPR050902">
    <property type="entry name" value="ABC_Transporter_SBP"/>
</dbReference>
<sequence>MNRKYSILSGIVLSATLLTACSSNSTASNSEDKELTKEEKLVTDQTNREVKIKKDPDSIVVGGILPYFSAWFVGTNSTKEIKGLHPNAYNAAENSMLAKISPDIKKASTEFVKNGDINIEELSKINPDVYFELASEKKTLDKVAESGIPTIGLDTVNDEGDDPLTTFNSWLEITSEIKGGKTSERTDDFMQEGEKSQKMIDESLKDTKKSEKPKVLFLHQHSDNSIVVAGSNFHSEKWIKATGGVDIVGEDGVEGQKEVNMEQIYKWNPDKIYITNFTETQPEDLIENKTDGQDWSQVKAVKDKEVYKVPLGIYRWFPPNGDAPLMLKWMAQHNHPDKFKYNMKDEIKSYYQKVYDYELSDKDVELILHPSSDAAKY</sequence>